<proteinExistence type="predicted"/>
<protein>
    <submittedName>
        <fullName evidence="1">Uncharacterized protein</fullName>
    </submittedName>
</protein>
<evidence type="ECO:0000313" key="2">
    <source>
        <dbReference type="Proteomes" id="UP001524642"/>
    </source>
</evidence>
<gene>
    <name evidence="1" type="ORF">NRP21_24745</name>
</gene>
<sequence length="66" mass="7550">MARLLDLETVEVPLGLNLIVVVVAYMTEEETRLVHMPLWRAQELGLFEAMQDGRFIPISDFEDSSN</sequence>
<dbReference type="EMBL" id="JANJOU010000031">
    <property type="protein sequence ID" value="MCR0985263.1"/>
    <property type="molecule type" value="Genomic_DNA"/>
</dbReference>
<keyword evidence="2" id="KW-1185">Reference proteome</keyword>
<name>A0ABT1XCV3_9PROT</name>
<organism evidence="1 2">
    <name type="scientific">Roseomonas populi</name>
    <dbReference type="NCBI Taxonomy" id="3121582"/>
    <lineage>
        <taxon>Bacteria</taxon>
        <taxon>Pseudomonadati</taxon>
        <taxon>Pseudomonadota</taxon>
        <taxon>Alphaproteobacteria</taxon>
        <taxon>Acetobacterales</taxon>
        <taxon>Roseomonadaceae</taxon>
        <taxon>Roseomonas</taxon>
    </lineage>
</organism>
<dbReference type="RefSeq" id="WP_257718915.1">
    <property type="nucleotide sequence ID" value="NZ_JANJOU010000031.1"/>
</dbReference>
<comment type="caution">
    <text evidence="1">The sequence shown here is derived from an EMBL/GenBank/DDBJ whole genome shotgun (WGS) entry which is preliminary data.</text>
</comment>
<reference evidence="1 2" key="1">
    <citation type="submission" date="2022-06" db="EMBL/GenBank/DDBJ databases">
        <title>Roseomonas CN29.</title>
        <authorList>
            <person name="Cheng Y."/>
            <person name="He X."/>
        </authorList>
    </citation>
    <scope>NUCLEOTIDE SEQUENCE [LARGE SCALE GENOMIC DNA]</scope>
    <source>
        <strain evidence="1 2">CN29</strain>
    </source>
</reference>
<evidence type="ECO:0000313" key="1">
    <source>
        <dbReference type="EMBL" id="MCR0985263.1"/>
    </source>
</evidence>
<dbReference type="Proteomes" id="UP001524642">
    <property type="component" value="Unassembled WGS sequence"/>
</dbReference>
<accession>A0ABT1XCV3</accession>